<dbReference type="NCBIfam" id="TIGR01297">
    <property type="entry name" value="CDF"/>
    <property type="match status" value="1"/>
</dbReference>
<sequence length="312" mass="32415">MGAGHHHHGHNHGHGHRHDHGHAHAPANFDRAFAIGIGLNLAFVAVEATYGLISGSLALLADAGHNLSDVLGLVLAWAAAWAGRRRPTGRYTYGFRRASILASLANAVLLLVAVGVIVAEAVGRFSEPRPVETGTVMIVAGIGILINAATAWFFFSGRKSDLNIRGAYLHMAADAAVSAGVVIAAFAMQATGMLWIDPAVSLIVAVVITIGTWGLLSGSVALALDAVPEHIERHEVEAYLAALPGVSAITDLHIWAMSTTEVALTAHLVRPGADVDDAFILDAREELGAKFGIGHVTLQVENGDGAKGGCSA</sequence>
<evidence type="ECO:0000259" key="11">
    <source>
        <dbReference type="Pfam" id="PF01545"/>
    </source>
</evidence>
<evidence type="ECO:0000256" key="6">
    <source>
        <dbReference type="ARBA" id="ARBA00022989"/>
    </source>
</evidence>
<dbReference type="InterPro" id="IPR036837">
    <property type="entry name" value="Cation_efflux_CTD_sf"/>
</dbReference>
<feature type="region of interest" description="Disordered" evidence="9">
    <location>
        <begin position="1"/>
        <end position="22"/>
    </location>
</feature>
<keyword evidence="14" id="KW-1185">Reference proteome</keyword>
<evidence type="ECO:0000256" key="2">
    <source>
        <dbReference type="ARBA" id="ARBA00008873"/>
    </source>
</evidence>
<evidence type="ECO:0000256" key="7">
    <source>
        <dbReference type="ARBA" id="ARBA00023065"/>
    </source>
</evidence>
<dbReference type="Pfam" id="PF01545">
    <property type="entry name" value="Cation_efflux"/>
    <property type="match status" value="1"/>
</dbReference>
<dbReference type="InterPro" id="IPR058533">
    <property type="entry name" value="Cation_efflux_TM"/>
</dbReference>
<evidence type="ECO:0000256" key="3">
    <source>
        <dbReference type="ARBA" id="ARBA00022448"/>
    </source>
</evidence>
<evidence type="ECO:0000256" key="9">
    <source>
        <dbReference type="SAM" id="MobiDB-lite"/>
    </source>
</evidence>
<gene>
    <name evidence="13" type="ORF">ACFOMD_00930</name>
</gene>
<feature type="transmembrane region" description="Helical" evidence="10">
    <location>
        <begin position="167"/>
        <end position="187"/>
    </location>
</feature>
<keyword evidence="3" id="KW-0813">Transport</keyword>
<dbReference type="PANTHER" id="PTHR11562:SF17">
    <property type="entry name" value="RE54080P-RELATED"/>
    <property type="match status" value="1"/>
</dbReference>
<dbReference type="Gene3D" id="1.20.1510.10">
    <property type="entry name" value="Cation efflux protein transmembrane domain"/>
    <property type="match status" value="1"/>
</dbReference>
<dbReference type="SUPFAM" id="SSF161111">
    <property type="entry name" value="Cation efflux protein transmembrane domain-like"/>
    <property type="match status" value="1"/>
</dbReference>
<comment type="caution">
    <text evidence="13">The sequence shown here is derived from an EMBL/GenBank/DDBJ whole genome shotgun (WGS) entry which is preliminary data.</text>
</comment>
<evidence type="ECO:0000313" key="14">
    <source>
        <dbReference type="Proteomes" id="UP001595615"/>
    </source>
</evidence>
<organism evidence="13 14">
    <name type="scientific">Sphingoaurantiacus capsulatus</name>
    <dbReference type="NCBI Taxonomy" id="1771310"/>
    <lineage>
        <taxon>Bacteria</taxon>
        <taxon>Pseudomonadati</taxon>
        <taxon>Pseudomonadota</taxon>
        <taxon>Alphaproteobacteria</taxon>
        <taxon>Sphingomonadales</taxon>
        <taxon>Sphingosinicellaceae</taxon>
        <taxon>Sphingoaurantiacus</taxon>
    </lineage>
</organism>
<name>A0ABV7X7P1_9SPHN</name>
<feature type="transmembrane region" description="Helical" evidence="10">
    <location>
        <begin position="104"/>
        <end position="123"/>
    </location>
</feature>
<evidence type="ECO:0000259" key="12">
    <source>
        <dbReference type="Pfam" id="PF16916"/>
    </source>
</evidence>
<evidence type="ECO:0000256" key="4">
    <source>
        <dbReference type="ARBA" id="ARBA00022692"/>
    </source>
</evidence>
<comment type="subcellular location">
    <subcellularLocation>
        <location evidence="1">Membrane</location>
        <topology evidence="1">Multi-pass membrane protein</topology>
    </subcellularLocation>
</comment>
<feature type="transmembrane region" description="Helical" evidence="10">
    <location>
        <begin position="32"/>
        <end position="53"/>
    </location>
</feature>
<dbReference type="RefSeq" id="WP_380855397.1">
    <property type="nucleotide sequence ID" value="NZ_JBHRXV010000001.1"/>
</dbReference>
<evidence type="ECO:0000313" key="13">
    <source>
        <dbReference type="EMBL" id="MFC3711113.1"/>
    </source>
</evidence>
<evidence type="ECO:0000256" key="8">
    <source>
        <dbReference type="ARBA" id="ARBA00023136"/>
    </source>
</evidence>
<dbReference type="SUPFAM" id="SSF160240">
    <property type="entry name" value="Cation efflux protein cytoplasmic domain-like"/>
    <property type="match status" value="1"/>
</dbReference>
<comment type="similarity">
    <text evidence="2">Belongs to the cation diffusion facilitator (CDF) transporter (TC 2.A.4) family. SLC30A subfamily.</text>
</comment>
<keyword evidence="5" id="KW-0862">Zinc</keyword>
<evidence type="ECO:0000256" key="1">
    <source>
        <dbReference type="ARBA" id="ARBA00004141"/>
    </source>
</evidence>
<dbReference type="EMBL" id="JBHRXV010000001">
    <property type="protein sequence ID" value="MFC3711113.1"/>
    <property type="molecule type" value="Genomic_DNA"/>
</dbReference>
<keyword evidence="5" id="KW-0864">Zinc transport</keyword>
<dbReference type="Pfam" id="PF16916">
    <property type="entry name" value="ZT_dimer"/>
    <property type="match status" value="1"/>
</dbReference>
<feature type="transmembrane region" description="Helical" evidence="10">
    <location>
        <begin position="65"/>
        <end position="83"/>
    </location>
</feature>
<feature type="domain" description="Cation efflux protein transmembrane" evidence="11">
    <location>
        <begin position="35"/>
        <end position="220"/>
    </location>
</feature>
<evidence type="ECO:0000256" key="10">
    <source>
        <dbReference type="SAM" id="Phobius"/>
    </source>
</evidence>
<feature type="transmembrane region" description="Helical" evidence="10">
    <location>
        <begin position="199"/>
        <end position="224"/>
    </location>
</feature>
<dbReference type="PANTHER" id="PTHR11562">
    <property type="entry name" value="CATION EFFLUX PROTEIN/ ZINC TRANSPORTER"/>
    <property type="match status" value="1"/>
</dbReference>
<dbReference type="InterPro" id="IPR027469">
    <property type="entry name" value="Cation_efflux_TMD_sf"/>
</dbReference>
<reference evidence="14" key="1">
    <citation type="journal article" date="2019" name="Int. J. Syst. Evol. Microbiol.">
        <title>The Global Catalogue of Microorganisms (GCM) 10K type strain sequencing project: providing services to taxonomists for standard genome sequencing and annotation.</title>
        <authorList>
            <consortium name="The Broad Institute Genomics Platform"/>
            <consortium name="The Broad Institute Genome Sequencing Center for Infectious Disease"/>
            <person name="Wu L."/>
            <person name="Ma J."/>
        </authorList>
    </citation>
    <scope>NUCLEOTIDE SEQUENCE [LARGE SCALE GENOMIC DNA]</scope>
    <source>
        <strain evidence="14">KCTC 42644</strain>
    </source>
</reference>
<keyword evidence="8 10" id="KW-0472">Membrane</keyword>
<dbReference type="Proteomes" id="UP001595615">
    <property type="component" value="Unassembled WGS sequence"/>
</dbReference>
<feature type="transmembrane region" description="Helical" evidence="10">
    <location>
        <begin position="135"/>
        <end position="155"/>
    </location>
</feature>
<keyword evidence="7" id="KW-0406">Ion transport</keyword>
<accession>A0ABV7X7P1</accession>
<feature type="domain" description="Cation efflux protein cytoplasmic" evidence="12">
    <location>
        <begin position="228"/>
        <end position="301"/>
    </location>
</feature>
<proteinExistence type="inferred from homology"/>
<dbReference type="InterPro" id="IPR027470">
    <property type="entry name" value="Cation_efflux_CTD"/>
</dbReference>
<dbReference type="InterPro" id="IPR050681">
    <property type="entry name" value="CDF/SLC30A"/>
</dbReference>
<dbReference type="InterPro" id="IPR002524">
    <property type="entry name" value="Cation_efflux"/>
</dbReference>
<evidence type="ECO:0000256" key="5">
    <source>
        <dbReference type="ARBA" id="ARBA00022906"/>
    </source>
</evidence>
<protein>
    <submittedName>
        <fullName evidence="13">Cation diffusion facilitator family transporter</fullName>
    </submittedName>
</protein>
<keyword evidence="6 10" id="KW-1133">Transmembrane helix</keyword>
<keyword evidence="4 10" id="KW-0812">Transmembrane</keyword>